<gene>
    <name evidence="1" type="ORF">PR001_g27113</name>
    <name evidence="2" type="ORF">PR003_g28289</name>
</gene>
<accession>A0A6A4BRS1</accession>
<dbReference type="AlphaFoldDB" id="A0A6A4BRS1"/>
<name>A0A6A4BRS1_9STRA</name>
<protein>
    <submittedName>
        <fullName evidence="2">Uncharacterized protein</fullName>
    </submittedName>
</protein>
<evidence type="ECO:0000313" key="1">
    <source>
        <dbReference type="EMBL" id="KAE8970751.1"/>
    </source>
</evidence>
<organism evidence="2 4">
    <name type="scientific">Phytophthora rubi</name>
    <dbReference type="NCBI Taxonomy" id="129364"/>
    <lineage>
        <taxon>Eukaryota</taxon>
        <taxon>Sar</taxon>
        <taxon>Stramenopiles</taxon>
        <taxon>Oomycota</taxon>
        <taxon>Peronosporomycetes</taxon>
        <taxon>Peronosporales</taxon>
        <taxon>Peronosporaceae</taxon>
        <taxon>Phytophthora</taxon>
    </lineage>
</organism>
<keyword evidence="4" id="KW-1185">Reference proteome</keyword>
<evidence type="ECO:0000313" key="3">
    <source>
        <dbReference type="Proteomes" id="UP000429607"/>
    </source>
</evidence>
<dbReference type="Proteomes" id="UP000434957">
    <property type="component" value="Unassembled WGS sequence"/>
</dbReference>
<dbReference type="EMBL" id="QXFT01004242">
    <property type="protein sequence ID" value="KAE9279235.1"/>
    <property type="molecule type" value="Genomic_DNA"/>
</dbReference>
<dbReference type="Proteomes" id="UP000429607">
    <property type="component" value="Unassembled WGS sequence"/>
</dbReference>
<proteinExistence type="predicted"/>
<evidence type="ECO:0000313" key="2">
    <source>
        <dbReference type="EMBL" id="KAE9279235.1"/>
    </source>
</evidence>
<reference evidence="2 4" key="1">
    <citation type="submission" date="2018-08" db="EMBL/GenBank/DDBJ databases">
        <title>Genomic investigation of the strawberry pathogen Phytophthora fragariae indicates pathogenicity is determined by transcriptional variation in three key races.</title>
        <authorList>
            <person name="Adams T.M."/>
            <person name="Armitage A.D."/>
            <person name="Sobczyk M.K."/>
            <person name="Bates H.J."/>
            <person name="Dunwell J.M."/>
            <person name="Nellist C.F."/>
            <person name="Harrison R.J."/>
        </authorList>
    </citation>
    <scope>NUCLEOTIDE SEQUENCE [LARGE SCALE GENOMIC DNA]</scope>
    <source>
        <strain evidence="1 3">SCRP249</strain>
        <strain evidence="2 4">SCRP333</strain>
    </source>
</reference>
<evidence type="ECO:0000313" key="4">
    <source>
        <dbReference type="Proteomes" id="UP000434957"/>
    </source>
</evidence>
<sequence length="50" mass="5767">MCRFKPEERLELDFVVKVLGYFAKRAPYVNDQSVQETLASWESESQASSP</sequence>
<comment type="caution">
    <text evidence="2">The sequence shown here is derived from an EMBL/GenBank/DDBJ whole genome shotgun (WGS) entry which is preliminary data.</text>
</comment>
<dbReference type="EMBL" id="QXFV01004251">
    <property type="protein sequence ID" value="KAE8970751.1"/>
    <property type="molecule type" value="Genomic_DNA"/>
</dbReference>